<evidence type="ECO:0000256" key="3">
    <source>
        <dbReference type="ARBA" id="ARBA00022475"/>
    </source>
</evidence>
<feature type="transmembrane region" description="Helical" evidence="7">
    <location>
        <begin position="40"/>
        <end position="64"/>
    </location>
</feature>
<dbReference type="GO" id="GO:0005886">
    <property type="term" value="C:plasma membrane"/>
    <property type="evidence" value="ECO:0007669"/>
    <property type="project" value="UniProtKB-SubCell"/>
</dbReference>
<evidence type="ECO:0000256" key="2">
    <source>
        <dbReference type="ARBA" id="ARBA00007928"/>
    </source>
</evidence>
<keyword evidence="6 7" id="KW-0472">Membrane</keyword>
<dbReference type="GO" id="GO:0042970">
    <property type="term" value="F:homoserine transmembrane transporter activity"/>
    <property type="evidence" value="ECO:0007669"/>
    <property type="project" value="TreeGrafter"/>
</dbReference>
<dbReference type="InterPro" id="IPR001123">
    <property type="entry name" value="LeuE-type"/>
</dbReference>
<evidence type="ECO:0000256" key="7">
    <source>
        <dbReference type="SAM" id="Phobius"/>
    </source>
</evidence>
<keyword evidence="5 7" id="KW-1133">Transmembrane helix</keyword>
<dbReference type="Pfam" id="PF01810">
    <property type="entry name" value="LysE"/>
    <property type="match status" value="1"/>
</dbReference>
<gene>
    <name evidence="8" type="ORF">NYP16_12890</name>
</gene>
<reference evidence="8" key="2">
    <citation type="journal article" date="2023" name="Syst. Appl. Microbiol.">
        <title>Govania unica gen. nov., sp. nov., a rare biosphere bacterium that represents a novel family in the class Alphaproteobacteria.</title>
        <authorList>
            <person name="Vandamme P."/>
            <person name="Peeters C."/>
            <person name="Hettiarachchi A."/>
            <person name="Cnockaert M."/>
            <person name="Carlier A."/>
        </authorList>
    </citation>
    <scope>NUCLEOTIDE SEQUENCE</scope>
    <source>
        <strain evidence="8">LMG 31809</strain>
    </source>
</reference>
<dbReference type="RefSeq" id="WP_274944555.1">
    <property type="nucleotide sequence ID" value="NZ_JANWOI010000004.1"/>
</dbReference>
<feature type="transmembrane region" description="Helical" evidence="7">
    <location>
        <begin position="190"/>
        <end position="208"/>
    </location>
</feature>
<organism evidence="8 9">
    <name type="scientific">Govanella unica</name>
    <dbReference type="NCBI Taxonomy" id="2975056"/>
    <lineage>
        <taxon>Bacteria</taxon>
        <taxon>Pseudomonadati</taxon>
        <taxon>Pseudomonadota</taxon>
        <taxon>Alphaproteobacteria</taxon>
        <taxon>Emcibacterales</taxon>
        <taxon>Govanellaceae</taxon>
        <taxon>Govanella</taxon>
    </lineage>
</organism>
<dbReference type="AlphaFoldDB" id="A0A9X3TZU7"/>
<feature type="transmembrane region" description="Helical" evidence="7">
    <location>
        <begin position="153"/>
        <end position="170"/>
    </location>
</feature>
<dbReference type="PANTHER" id="PTHR30086:SF14">
    <property type="entry name" value="HOMOSERINE_HOMOSERINE LACTONE EFFLUX PROTEIN"/>
    <property type="match status" value="1"/>
</dbReference>
<comment type="caution">
    <text evidence="8">The sequence shown here is derived from an EMBL/GenBank/DDBJ whole genome shotgun (WGS) entry which is preliminary data.</text>
</comment>
<feature type="transmembrane region" description="Helical" evidence="7">
    <location>
        <begin position="70"/>
        <end position="88"/>
    </location>
</feature>
<dbReference type="Proteomes" id="UP001141619">
    <property type="component" value="Unassembled WGS sequence"/>
</dbReference>
<dbReference type="PIRSF" id="PIRSF006324">
    <property type="entry name" value="LeuE"/>
    <property type="match status" value="1"/>
</dbReference>
<feature type="transmembrane region" description="Helical" evidence="7">
    <location>
        <begin position="6"/>
        <end position="28"/>
    </location>
</feature>
<evidence type="ECO:0000256" key="5">
    <source>
        <dbReference type="ARBA" id="ARBA00022989"/>
    </source>
</evidence>
<dbReference type="EMBL" id="JANWOI010000004">
    <property type="protein sequence ID" value="MDA5194848.1"/>
    <property type="molecule type" value="Genomic_DNA"/>
</dbReference>
<evidence type="ECO:0000256" key="1">
    <source>
        <dbReference type="ARBA" id="ARBA00004651"/>
    </source>
</evidence>
<evidence type="ECO:0000313" key="8">
    <source>
        <dbReference type="EMBL" id="MDA5194848.1"/>
    </source>
</evidence>
<keyword evidence="4 7" id="KW-0812">Transmembrane</keyword>
<evidence type="ECO:0000313" key="9">
    <source>
        <dbReference type="Proteomes" id="UP001141619"/>
    </source>
</evidence>
<keyword evidence="9" id="KW-1185">Reference proteome</keyword>
<accession>A0A9X3TZU7</accession>
<comment type="subcellular location">
    <subcellularLocation>
        <location evidence="1">Cell membrane</location>
        <topology evidence="1">Multi-pass membrane protein</topology>
    </subcellularLocation>
</comment>
<evidence type="ECO:0000256" key="6">
    <source>
        <dbReference type="ARBA" id="ARBA00023136"/>
    </source>
</evidence>
<keyword evidence="3" id="KW-1003">Cell membrane</keyword>
<name>A0A9X3TZU7_9PROT</name>
<dbReference type="PANTHER" id="PTHR30086">
    <property type="entry name" value="ARGININE EXPORTER PROTEIN ARGO"/>
    <property type="match status" value="1"/>
</dbReference>
<reference evidence="8" key="1">
    <citation type="submission" date="2022-08" db="EMBL/GenBank/DDBJ databases">
        <authorList>
            <person name="Vandamme P."/>
            <person name="Hettiarachchi A."/>
            <person name="Peeters C."/>
            <person name="Cnockaert M."/>
            <person name="Carlier A."/>
        </authorList>
    </citation>
    <scope>NUCLEOTIDE SEQUENCE</scope>
    <source>
        <strain evidence="8">LMG 31809</strain>
    </source>
</reference>
<proteinExistence type="inferred from homology"/>
<evidence type="ECO:0000256" key="4">
    <source>
        <dbReference type="ARBA" id="ARBA00022692"/>
    </source>
</evidence>
<sequence>MSANVWLLYLVTVFFMSATPGPNMLLAMTHGMRYGRRRTMVTCAGLMTGIMVVMLASMLGLGALLAASEALFSAVKYAGAAYLVYLGLKLWRARSDSAATGDETVPALVTDQSPFRLFRTGFLVSLSNPKAFLFFTALFPQFFDKQAAEGPQLAILIATFMVIECMWQMIYVTGGQGAARYLGTPSRTRMVNRVSGSIFIGLALWLTTAQRA</sequence>
<protein>
    <submittedName>
        <fullName evidence="8">LysE family translocator</fullName>
    </submittedName>
</protein>
<comment type="similarity">
    <text evidence="2">Belongs to the Rht family.</text>
</comment>